<dbReference type="GO" id="GO:0032865">
    <property type="term" value="C:ERMES complex"/>
    <property type="evidence" value="ECO:0007669"/>
    <property type="project" value="UniProtKB-UniRule"/>
</dbReference>
<dbReference type="CDD" id="cd21671">
    <property type="entry name" value="SMP_Mmm1"/>
    <property type="match status" value="1"/>
</dbReference>
<dbReference type="EMBL" id="PUHR01000117">
    <property type="protein sequence ID" value="KAG0664743.1"/>
    <property type="molecule type" value="Genomic_DNA"/>
</dbReference>
<feature type="topological domain" description="Cytoplasmic" evidence="8">
    <location>
        <begin position="126"/>
        <end position="461"/>
    </location>
</feature>
<proteinExistence type="inferred from homology"/>
<evidence type="ECO:0000256" key="5">
    <source>
        <dbReference type="ARBA" id="ARBA00023055"/>
    </source>
</evidence>
<feature type="compositionally biased region" description="Basic and acidic residues" evidence="9">
    <location>
        <begin position="161"/>
        <end position="170"/>
    </location>
</feature>
<dbReference type="GO" id="GO:0005789">
    <property type="term" value="C:endoplasmic reticulum membrane"/>
    <property type="evidence" value="ECO:0007669"/>
    <property type="project" value="UniProtKB-SubCell"/>
</dbReference>
<evidence type="ECO:0000313" key="12">
    <source>
        <dbReference type="EMBL" id="KAG0664743.1"/>
    </source>
</evidence>
<dbReference type="HAMAP" id="MF_03103">
    <property type="entry name" value="Mmm1"/>
    <property type="match status" value="1"/>
</dbReference>
<sequence length="461" mass="53253">MSNLSEINSNIDTLINGTNDSSLISLDDYLTNILPSHFQKYFLEDLEAFRNHTPSDYIDNLIKSIKNGKLNELPLNNNIITQQYEHMRELSARSGFSSMSFTQGLIIGQVSVIIIFALFIKFFIFSEGSTRYTNPPVIKKSTHTKITHSKSQKLSKILKRGGKDRSEIKSNDSSNEDENNPQSQMSIQINNILQKTYYDVNTHKHESLDWFNVLIAQIIQQFRDEAYNKDNILNSFNQFIQNNSTSFPDYLDTIKVTELDIGDDFPIFSNCRIKKEKKKLEAKIDIDLIDRLSLGVETKLLLNYPKPGFMALPINLTVAIIRFRGCLTVSLTRGDEFVHTTPKDKNAANSDTVNDAINVFDNESDNKDDDDDDDMEDNSYFLMFSFSPEYKFEFDTQSLIGARSKLENIPRIRSLIEYQIKKWFVERCVEPRFQFIKLPNIWPRSKNTREEKNGENADNNK</sequence>
<dbReference type="GO" id="GO:0015914">
    <property type="term" value="P:phospholipid transport"/>
    <property type="evidence" value="ECO:0007669"/>
    <property type="project" value="TreeGrafter"/>
</dbReference>
<evidence type="ECO:0000256" key="2">
    <source>
        <dbReference type="ARBA" id="ARBA00022692"/>
    </source>
</evidence>
<keyword evidence="3 8" id="KW-0256">Endoplasmic reticulum</keyword>
<protein>
    <recommendedName>
        <fullName evidence="8">Maintenance of mitochondrial morphology protein 1</fullName>
    </recommendedName>
</protein>
<feature type="topological domain" description="Lumenal" evidence="8">
    <location>
        <begin position="1"/>
        <end position="104"/>
    </location>
</feature>
<comment type="caution">
    <text evidence="12">The sequence shown here is derived from an EMBL/GenBank/DDBJ whole genome shotgun (WGS) entry which is preliminary data.</text>
</comment>
<gene>
    <name evidence="8 12" type="primary">MMM1</name>
    <name evidence="12" type="ORF">C6P45_000539</name>
</gene>
<dbReference type="PANTHER" id="PTHR13466:SF0">
    <property type="entry name" value="SMP-LTD DOMAIN-CONTAINING PROTEIN"/>
    <property type="match status" value="1"/>
</dbReference>
<dbReference type="GO" id="GO:0008289">
    <property type="term" value="F:lipid binding"/>
    <property type="evidence" value="ECO:0007669"/>
    <property type="project" value="UniProtKB-KW"/>
</dbReference>
<name>A0A9P7B7T3_MAUEX</name>
<evidence type="ECO:0000256" key="8">
    <source>
        <dbReference type="HAMAP-Rule" id="MF_03103"/>
    </source>
</evidence>
<keyword evidence="2 8" id="KW-0812">Transmembrane</keyword>
<dbReference type="GO" id="GO:0045040">
    <property type="term" value="P:protein insertion into mitochondrial outer membrane"/>
    <property type="evidence" value="ECO:0007669"/>
    <property type="project" value="UniProtKB-UniRule"/>
</dbReference>
<evidence type="ECO:0000256" key="10">
    <source>
        <dbReference type="SAM" id="Phobius"/>
    </source>
</evidence>
<evidence type="ECO:0000259" key="11">
    <source>
        <dbReference type="PROSITE" id="PS51847"/>
    </source>
</evidence>
<comment type="subunit">
    <text evidence="8">Homodimer. Component of the ER-mitochondria encounter structure (ERMES) or MDM complex, composed of MMM1, MDM10, MDM12 and MDM34. A MMM1 homodimer associates with one molecule of MDM12 on each side in a pairwise head-to-tail manner, and the SMP-LTD domains of MMM1 and MDM12 generate a continuous hydrophobic tunnel for phospholipid trafficking.</text>
</comment>
<evidence type="ECO:0000256" key="3">
    <source>
        <dbReference type="ARBA" id="ARBA00022824"/>
    </source>
</evidence>
<comment type="similarity">
    <text evidence="8">Belongs to the MMM1 family.</text>
</comment>
<feature type="transmembrane region" description="Helical" evidence="10">
    <location>
        <begin position="105"/>
        <end position="125"/>
    </location>
</feature>
<evidence type="ECO:0000256" key="4">
    <source>
        <dbReference type="ARBA" id="ARBA00022989"/>
    </source>
</evidence>
<dbReference type="AlphaFoldDB" id="A0A9P7B7T3"/>
<organism evidence="12 13">
    <name type="scientific">Maudiozyma exigua</name>
    <name type="common">Yeast</name>
    <name type="synonym">Kazachstania exigua</name>
    <dbReference type="NCBI Taxonomy" id="34358"/>
    <lineage>
        <taxon>Eukaryota</taxon>
        <taxon>Fungi</taxon>
        <taxon>Dikarya</taxon>
        <taxon>Ascomycota</taxon>
        <taxon>Saccharomycotina</taxon>
        <taxon>Saccharomycetes</taxon>
        <taxon>Saccharomycetales</taxon>
        <taxon>Saccharomycetaceae</taxon>
        <taxon>Maudiozyma</taxon>
    </lineage>
</organism>
<dbReference type="PROSITE" id="PS51847">
    <property type="entry name" value="SMP"/>
    <property type="match status" value="1"/>
</dbReference>
<dbReference type="Pfam" id="PF10296">
    <property type="entry name" value="MMM1"/>
    <property type="match status" value="1"/>
</dbReference>
<evidence type="ECO:0000256" key="9">
    <source>
        <dbReference type="SAM" id="MobiDB-lite"/>
    </source>
</evidence>
<keyword evidence="7 8" id="KW-0472">Membrane</keyword>
<evidence type="ECO:0000256" key="7">
    <source>
        <dbReference type="ARBA" id="ARBA00023136"/>
    </source>
</evidence>
<keyword evidence="4 8" id="KW-1133">Transmembrane helix</keyword>
<dbReference type="Proteomes" id="UP000750334">
    <property type="component" value="Unassembled WGS sequence"/>
</dbReference>
<accession>A0A9P7B7T3</accession>
<dbReference type="InterPro" id="IPR031468">
    <property type="entry name" value="SMP_LBD"/>
</dbReference>
<reference evidence="12 13" key="1">
    <citation type="submission" date="2020-11" db="EMBL/GenBank/DDBJ databases">
        <title>Kefir isolates.</title>
        <authorList>
            <person name="Marcisauskas S."/>
            <person name="Kim Y."/>
            <person name="Blasche S."/>
        </authorList>
    </citation>
    <scope>NUCLEOTIDE SEQUENCE [LARGE SCALE GENOMIC DNA]</scope>
    <source>
        <strain evidence="12 13">OG2</strain>
    </source>
</reference>
<comment type="function">
    <text evidence="8">Component of the ERMES/MDM complex, which serves as a molecular tether to connect the endoplasmic reticulum (ER) and mitochondria. Components of this complex are involved in the control of mitochondrial shape and protein biogenesis, and function in nonvesicular lipid trafficking between the ER and mitochondria. The MDM12-MMM1 subcomplex functions in the major beta-barrel assembly pathway that is responsible for biogenesis of all outer membrane beta-barrel proteins, and acts in a late step after the SAM complex. The MDM10-MDM12-MMM1 subcomplex further acts in the TOM40-specific pathway after the action of the MDM12-MMM1 complex. Essential for establishing and maintaining the structure of mitochondria and maintenance of mtDNA nucleoids.</text>
</comment>
<feature type="domain" description="SMP-LTD" evidence="11">
    <location>
        <begin position="204"/>
        <end position="439"/>
    </location>
</feature>
<evidence type="ECO:0000256" key="1">
    <source>
        <dbReference type="ARBA" id="ARBA00022448"/>
    </source>
</evidence>
<dbReference type="GO" id="GO:1990456">
    <property type="term" value="P:mitochondrion-endoplasmic reticulum membrane tethering"/>
    <property type="evidence" value="ECO:0007669"/>
    <property type="project" value="TreeGrafter"/>
</dbReference>
<feature type="region of interest" description="Disordered" evidence="9">
    <location>
        <begin position="159"/>
        <end position="183"/>
    </location>
</feature>
<dbReference type="InterPro" id="IPR019411">
    <property type="entry name" value="MMM1_dom"/>
</dbReference>
<keyword evidence="1" id="KW-0813">Transport</keyword>
<keyword evidence="5" id="KW-0445">Lipid transport</keyword>
<evidence type="ECO:0000256" key="6">
    <source>
        <dbReference type="ARBA" id="ARBA00023121"/>
    </source>
</evidence>
<keyword evidence="6" id="KW-0446">Lipid-binding</keyword>
<dbReference type="PANTHER" id="PTHR13466">
    <property type="entry name" value="TEX2 PROTEIN-RELATED"/>
    <property type="match status" value="1"/>
</dbReference>
<evidence type="ECO:0000313" key="13">
    <source>
        <dbReference type="Proteomes" id="UP000750334"/>
    </source>
</evidence>
<dbReference type="OrthoDB" id="5599157at2759"/>
<keyword evidence="13" id="KW-1185">Reference proteome</keyword>
<comment type="subcellular location">
    <subcellularLocation>
        <location evidence="8">Endoplasmic reticulum membrane</location>
        <topology evidence="8">Single-pass type I membrane protein</topology>
    </subcellularLocation>
    <text evidence="8">The ERMES/MDM complex localizes to a few discrete foci (around 10 per single cell), that represent mitochondria-endoplasmic reticulum junctions. These foci are often found next to mtDNA nucleoids.</text>
</comment>
<dbReference type="InterPro" id="IPR027537">
    <property type="entry name" value="Mmm1"/>
</dbReference>